<accession>A0A0L8FK12</accession>
<dbReference type="AlphaFoldDB" id="A0A0L8FK12"/>
<evidence type="ECO:0000313" key="1">
    <source>
        <dbReference type="EMBL" id="KOF64145.1"/>
    </source>
</evidence>
<organism evidence="1">
    <name type="scientific">Octopus bimaculoides</name>
    <name type="common">California two-spotted octopus</name>
    <dbReference type="NCBI Taxonomy" id="37653"/>
    <lineage>
        <taxon>Eukaryota</taxon>
        <taxon>Metazoa</taxon>
        <taxon>Spiralia</taxon>
        <taxon>Lophotrochozoa</taxon>
        <taxon>Mollusca</taxon>
        <taxon>Cephalopoda</taxon>
        <taxon>Coleoidea</taxon>
        <taxon>Octopodiformes</taxon>
        <taxon>Octopoda</taxon>
        <taxon>Incirrata</taxon>
        <taxon>Octopodidae</taxon>
        <taxon>Octopus</taxon>
    </lineage>
</organism>
<gene>
    <name evidence="1" type="ORF">OCBIM_22017718mg</name>
</gene>
<name>A0A0L8FK12_OCTBM</name>
<sequence>MLPFFLGQGFYLTHHNLPSDIRFVWFPLCVPHSRQLAAAAEGSLLSLWNRPRFLTGDILLMIDVVAL</sequence>
<proteinExistence type="predicted"/>
<protein>
    <submittedName>
        <fullName evidence="1">Uncharacterized protein</fullName>
    </submittedName>
</protein>
<reference evidence="1" key="1">
    <citation type="submission" date="2015-07" db="EMBL/GenBank/DDBJ databases">
        <title>MeaNS - Measles Nucleotide Surveillance Program.</title>
        <authorList>
            <person name="Tran T."/>
            <person name="Druce J."/>
        </authorList>
    </citation>
    <scope>NUCLEOTIDE SEQUENCE</scope>
    <source>
        <strain evidence="1">UCB-OBI-ISO-001</strain>
        <tissue evidence="1">Gonad</tissue>
    </source>
</reference>
<dbReference type="EMBL" id="KQ430433">
    <property type="protein sequence ID" value="KOF64145.1"/>
    <property type="molecule type" value="Genomic_DNA"/>
</dbReference>